<name>A0A9D9GRW7_9GAMM</name>
<feature type="coiled-coil region" evidence="5">
    <location>
        <begin position="114"/>
        <end position="166"/>
    </location>
</feature>
<proteinExistence type="inferred from homology"/>
<reference evidence="7" key="1">
    <citation type="submission" date="2020-10" db="EMBL/GenBank/DDBJ databases">
        <authorList>
            <person name="Gilroy R."/>
        </authorList>
    </citation>
    <scope>NUCLEOTIDE SEQUENCE</scope>
    <source>
        <strain evidence="7">17213</strain>
    </source>
</reference>
<evidence type="ECO:0000313" key="8">
    <source>
        <dbReference type="Proteomes" id="UP000823631"/>
    </source>
</evidence>
<keyword evidence="4" id="KW-0233">DNA recombination</keyword>
<dbReference type="InterPro" id="IPR003798">
    <property type="entry name" value="DNA_recombination_RmuC"/>
</dbReference>
<reference evidence="7" key="2">
    <citation type="journal article" date="2021" name="PeerJ">
        <title>Extensive microbial diversity within the chicken gut microbiome revealed by metagenomics and culture.</title>
        <authorList>
            <person name="Gilroy R."/>
            <person name="Ravi A."/>
            <person name="Getino M."/>
            <person name="Pursley I."/>
            <person name="Horton D.L."/>
            <person name="Alikhan N.F."/>
            <person name="Baker D."/>
            <person name="Gharbi K."/>
            <person name="Hall N."/>
            <person name="Watson M."/>
            <person name="Adriaenssens E.M."/>
            <person name="Foster-Nyarko E."/>
            <person name="Jarju S."/>
            <person name="Secka A."/>
            <person name="Antonio M."/>
            <person name="Oren A."/>
            <person name="Chaudhuri R.R."/>
            <person name="La Ragione R."/>
            <person name="Hildebrand F."/>
            <person name="Pallen M.J."/>
        </authorList>
    </citation>
    <scope>NUCLEOTIDE SEQUENCE</scope>
    <source>
        <strain evidence="7">17213</strain>
    </source>
</reference>
<dbReference type="GO" id="GO:0006310">
    <property type="term" value="P:DNA recombination"/>
    <property type="evidence" value="ECO:0007669"/>
    <property type="project" value="UniProtKB-KW"/>
</dbReference>
<dbReference type="PANTHER" id="PTHR30563">
    <property type="entry name" value="DNA RECOMBINATION PROTEIN RMUC"/>
    <property type="match status" value="1"/>
</dbReference>
<dbReference type="Pfam" id="PF02646">
    <property type="entry name" value="RmuC"/>
    <property type="match status" value="1"/>
</dbReference>
<organism evidence="7 8">
    <name type="scientific">Candidatus Avisuccinivibrio stercorigallinarum</name>
    <dbReference type="NCBI Taxonomy" id="2840704"/>
    <lineage>
        <taxon>Bacteria</taxon>
        <taxon>Pseudomonadati</taxon>
        <taxon>Pseudomonadota</taxon>
        <taxon>Gammaproteobacteria</taxon>
        <taxon>Aeromonadales</taxon>
        <taxon>Succinivibrionaceae</taxon>
        <taxon>Succinivibrionaceae incertae sedis</taxon>
        <taxon>Candidatus Avisuccinivibrio</taxon>
    </lineage>
</organism>
<comment type="similarity">
    <text evidence="2">Belongs to the RmuC family.</text>
</comment>
<keyword evidence="3 5" id="KW-0175">Coiled coil</keyword>
<evidence type="ECO:0000256" key="3">
    <source>
        <dbReference type="ARBA" id="ARBA00023054"/>
    </source>
</evidence>
<evidence type="ECO:0000256" key="2">
    <source>
        <dbReference type="ARBA" id="ARBA00009840"/>
    </source>
</evidence>
<feature type="compositionally biased region" description="Polar residues" evidence="6">
    <location>
        <begin position="491"/>
        <end position="505"/>
    </location>
</feature>
<sequence>MPFSFNPLILALAAAALICLLWAIKLLVSRTRLKTLHDEMEGKIAQSEQTITALRAQLDQGVRELNQSRAETQQQLTDFIKVKSELTAAQLRISELLNTEQSLKVSNEQLINGRTELLQQNAEQQARLDAQQKLMQQLQEREALARAELEQRLTALGERMLKERGEALNKTGSEQLKNTVGPLTQELKAFRDALTLSQKLSSEQAGSMKTELQKLQQAQLNLSKQADDLTRALTAGGKSQGMWGEHQLELCLNNAGLVEERDYVREYSMDTDDQRARPDAVLFLPNKHCLIIDAKCSLTAYTKAVAAETDKERGDFLKQHLNSVRAHIDELSKKQYESFASLNSPSFVFMFVPIDQALTCALQSDEDLYNYAAQKNVYLVSPSTLLPALRVTSNLWLLASQNEKVREIALQAQRIYKKLELVNEAFEDVLKSENTLQKSLNTMQTRLNAGRGNLTNMLSTFAYKAPRALQAAGVDLELTSDQKDGDGAGENTANQNLLPETSVYNTRELKIAGPDEGRPALPVNDDMD</sequence>
<comment type="caution">
    <text evidence="7">The sequence shown here is derived from an EMBL/GenBank/DDBJ whole genome shotgun (WGS) entry which is preliminary data.</text>
</comment>
<accession>A0A9D9GRW7</accession>
<protein>
    <submittedName>
        <fullName evidence="7">DNA recombination protein RmuC</fullName>
    </submittedName>
</protein>
<evidence type="ECO:0000256" key="1">
    <source>
        <dbReference type="ARBA" id="ARBA00003416"/>
    </source>
</evidence>
<feature type="coiled-coil region" evidence="5">
    <location>
        <begin position="37"/>
        <end position="75"/>
    </location>
</feature>
<dbReference type="AlphaFoldDB" id="A0A9D9GRW7"/>
<dbReference type="Proteomes" id="UP000823631">
    <property type="component" value="Unassembled WGS sequence"/>
</dbReference>
<evidence type="ECO:0000256" key="4">
    <source>
        <dbReference type="ARBA" id="ARBA00023172"/>
    </source>
</evidence>
<dbReference type="EMBL" id="JADINH010000009">
    <property type="protein sequence ID" value="MBO8414893.1"/>
    <property type="molecule type" value="Genomic_DNA"/>
</dbReference>
<evidence type="ECO:0000256" key="6">
    <source>
        <dbReference type="SAM" id="MobiDB-lite"/>
    </source>
</evidence>
<evidence type="ECO:0000256" key="5">
    <source>
        <dbReference type="SAM" id="Coils"/>
    </source>
</evidence>
<feature type="compositionally biased region" description="Basic and acidic residues" evidence="6">
    <location>
        <begin position="507"/>
        <end position="518"/>
    </location>
</feature>
<comment type="function">
    <text evidence="1">Involved in DNA recombination.</text>
</comment>
<dbReference type="PANTHER" id="PTHR30563:SF0">
    <property type="entry name" value="DNA RECOMBINATION PROTEIN RMUC"/>
    <property type="match status" value="1"/>
</dbReference>
<gene>
    <name evidence="7" type="primary">rmuC</name>
    <name evidence="7" type="ORF">IAB19_00730</name>
</gene>
<feature type="region of interest" description="Disordered" evidence="6">
    <location>
        <begin position="480"/>
        <end position="528"/>
    </location>
</feature>
<evidence type="ECO:0000313" key="7">
    <source>
        <dbReference type="EMBL" id="MBO8414893.1"/>
    </source>
</evidence>